<dbReference type="SMART" id="SM00220">
    <property type="entry name" value="S_TKc"/>
    <property type="match status" value="1"/>
</dbReference>
<dbReference type="PROSITE" id="PS50011">
    <property type="entry name" value="PROTEIN_KINASE_DOM"/>
    <property type="match status" value="1"/>
</dbReference>
<dbReference type="KEGG" id="vg:80540640"/>
<dbReference type="GO" id="GO:0005524">
    <property type="term" value="F:ATP binding"/>
    <property type="evidence" value="ECO:0007669"/>
    <property type="project" value="InterPro"/>
</dbReference>
<sequence>MSEDDDDGPLEWEEEALRHVGALGYVMLKCIQRGEYAVVWNALAPSGTKVVIKMLELISVVSMSAELAVGLSSSHPNVAPTVAWHWLEMCDGEVEVCIMVMDNAEDYGELSNCIYQHDSDYQARAEWLSGDPRLRRRLCLQLLEGIAYMHGVLGVAHRDIKTANVVVTRDLAKLRIVDNGFCAFLGSGSVPVPEHLRAPPTVKHSLGDSWWKLNPVHVGHPFSRCGTLGYMAPELLHVGAHVDLYKADVYSAGVVIYEMFCGGEPWGEGFFYADLWNDTDKKTLDADYWRNFDAKYRLRKPDGVDPAMWRLIETLMQSDPLKRPTASQALAMFREQLL</sequence>
<dbReference type="Pfam" id="PF00069">
    <property type="entry name" value="Pkinase"/>
    <property type="match status" value="1"/>
</dbReference>
<feature type="domain" description="Protein kinase" evidence="1">
    <location>
        <begin position="25"/>
        <end position="338"/>
    </location>
</feature>
<protein>
    <submittedName>
        <fullName evidence="2">Ser/Thr protein kinase</fullName>
    </submittedName>
</protein>
<keyword evidence="2" id="KW-0808">Transferase</keyword>
<dbReference type="Gene3D" id="1.10.510.10">
    <property type="entry name" value="Transferase(Phosphotransferase) domain 1"/>
    <property type="match status" value="1"/>
</dbReference>
<dbReference type="InterPro" id="IPR011009">
    <property type="entry name" value="Kinase-like_dom_sf"/>
</dbReference>
<dbReference type="InterPro" id="IPR051681">
    <property type="entry name" value="Ser/Thr_Kinases-Pseudokinases"/>
</dbReference>
<dbReference type="Proteomes" id="UP001161669">
    <property type="component" value="Segment"/>
</dbReference>
<dbReference type="PANTHER" id="PTHR44329:SF214">
    <property type="entry name" value="PROTEIN KINASE DOMAIN-CONTAINING PROTEIN"/>
    <property type="match status" value="1"/>
</dbReference>
<dbReference type="InterPro" id="IPR008271">
    <property type="entry name" value="Ser/Thr_kinase_AS"/>
</dbReference>
<dbReference type="PROSITE" id="PS00108">
    <property type="entry name" value="PROTEIN_KINASE_ST"/>
    <property type="match status" value="1"/>
</dbReference>
<proteinExistence type="predicted"/>
<evidence type="ECO:0000313" key="2">
    <source>
        <dbReference type="EMBL" id="BBI30288.1"/>
    </source>
</evidence>
<organism evidence="2 3">
    <name type="scientific">Acanthamoeba castellanii medusavirus J1</name>
    <dbReference type="NCBI Taxonomy" id="3114988"/>
    <lineage>
        <taxon>Viruses</taxon>
        <taxon>Varidnaviria</taxon>
        <taxon>Bamfordvirae</taxon>
        <taxon>Nucleocytoviricota</taxon>
        <taxon>Megaviricetes</taxon>
        <taxon>Mamonoviridae</taxon>
        <taxon>Medusavirus</taxon>
        <taxon>Medusavirus medusae</taxon>
    </lineage>
</organism>
<accession>A0A3T1CWU4</accession>
<keyword evidence="3" id="KW-1185">Reference proteome</keyword>
<dbReference type="GO" id="GO:0004674">
    <property type="term" value="F:protein serine/threonine kinase activity"/>
    <property type="evidence" value="ECO:0007669"/>
    <property type="project" value="TreeGrafter"/>
</dbReference>
<dbReference type="InterPro" id="IPR000719">
    <property type="entry name" value="Prot_kinase_dom"/>
</dbReference>
<evidence type="ECO:0000313" key="3">
    <source>
        <dbReference type="Proteomes" id="UP001161669"/>
    </source>
</evidence>
<keyword evidence="2" id="KW-0418">Kinase</keyword>
<reference evidence="3" key="1">
    <citation type="journal article" date="2019" name="J. Virol.">
        <title>Medusavirus, a novel large DNA virus discovered from hot spring water.</title>
        <authorList>
            <person name="Yoshikawa G."/>
            <person name="Blanc-Mathieu R."/>
            <person name="Song C."/>
            <person name="Kayama Y."/>
            <person name="Mochizuki T."/>
            <person name="Murata K."/>
            <person name="Ogata H."/>
            <person name="Takemura M."/>
        </authorList>
    </citation>
    <scope>NUCLEOTIDE SEQUENCE [LARGE SCALE GENOMIC DNA]</scope>
</reference>
<evidence type="ECO:0000259" key="1">
    <source>
        <dbReference type="PROSITE" id="PS50011"/>
    </source>
</evidence>
<dbReference type="PANTHER" id="PTHR44329">
    <property type="entry name" value="SERINE/THREONINE-PROTEIN KINASE TNNI3K-RELATED"/>
    <property type="match status" value="1"/>
</dbReference>
<dbReference type="EMBL" id="AP018495">
    <property type="protein sequence ID" value="BBI30288.1"/>
    <property type="molecule type" value="Genomic_DNA"/>
</dbReference>
<name>A0A3T1CWU4_9VIRU</name>
<dbReference type="SUPFAM" id="SSF56112">
    <property type="entry name" value="Protein kinase-like (PK-like)"/>
    <property type="match status" value="1"/>
</dbReference>